<dbReference type="EMBL" id="FNMZ01000008">
    <property type="protein sequence ID" value="SDX67011.1"/>
    <property type="molecule type" value="Genomic_DNA"/>
</dbReference>
<feature type="transmembrane region" description="Helical" evidence="7">
    <location>
        <begin position="285"/>
        <end position="304"/>
    </location>
</feature>
<evidence type="ECO:0000256" key="3">
    <source>
        <dbReference type="ARBA" id="ARBA00022692"/>
    </source>
</evidence>
<dbReference type="GO" id="GO:0005886">
    <property type="term" value="C:plasma membrane"/>
    <property type="evidence" value="ECO:0007669"/>
    <property type="project" value="UniProtKB-SubCell"/>
</dbReference>
<comment type="subcellular location">
    <subcellularLocation>
        <location evidence="1">Cell membrane</location>
        <topology evidence="1">Multi-pass membrane protein</topology>
    </subcellularLocation>
</comment>
<dbReference type="Pfam" id="PF02653">
    <property type="entry name" value="BPD_transp_2"/>
    <property type="match status" value="1"/>
</dbReference>
<dbReference type="AlphaFoldDB" id="A0A1H3DKU1"/>
<dbReference type="RefSeq" id="WP_092684127.1">
    <property type="nucleotide sequence ID" value="NZ_FNMZ01000008.1"/>
</dbReference>
<feature type="transmembrane region" description="Helical" evidence="7">
    <location>
        <begin position="54"/>
        <end position="72"/>
    </location>
</feature>
<organism evidence="8 9">
    <name type="scientific">Albimonas donghaensis</name>
    <dbReference type="NCBI Taxonomy" id="356660"/>
    <lineage>
        <taxon>Bacteria</taxon>
        <taxon>Pseudomonadati</taxon>
        <taxon>Pseudomonadota</taxon>
        <taxon>Alphaproteobacteria</taxon>
        <taxon>Rhodobacterales</taxon>
        <taxon>Paracoccaceae</taxon>
        <taxon>Albimonas</taxon>
    </lineage>
</organism>
<feature type="transmembrane region" description="Helical" evidence="7">
    <location>
        <begin position="242"/>
        <end position="273"/>
    </location>
</feature>
<evidence type="ECO:0000256" key="7">
    <source>
        <dbReference type="SAM" id="Phobius"/>
    </source>
</evidence>
<evidence type="ECO:0000256" key="2">
    <source>
        <dbReference type="ARBA" id="ARBA00022475"/>
    </source>
</evidence>
<feature type="compositionally biased region" description="Basic and acidic residues" evidence="6">
    <location>
        <begin position="323"/>
        <end position="332"/>
    </location>
</feature>
<dbReference type="OrthoDB" id="9804361at2"/>
<dbReference type="STRING" id="356660.SAMN05444336_10854"/>
<reference evidence="8 9" key="1">
    <citation type="submission" date="2016-10" db="EMBL/GenBank/DDBJ databases">
        <authorList>
            <person name="de Groot N.N."/>
        </authorList>
    </citation>
    <scope>NUCLEOTIDE SEQUENCE [LARGE SCALE GENOMIC DNA]</scope>
    <source>
        <strain evidence="8 9">DSM 17890</strain>
    </source>
</reference>
<evidence type="ECO:0000256" key="6">
    <source>
        <dbReference type="SAM" id="MobiDB-lite"/>
    </source>
</evidence>
<keyword evidence="2" id="KW-1003">Cell membrane</keyword>
<evidence type="ECO:0000313" key="9">
    <source>
        <dbReference type="Proteomes" id="UP000199118"/>
    </source>
</evidence>
<evidence type="ECO:0000256" key="5">
    <source>
        <dbReference type="ARBA" id="ARBA00023136"/>
    </source>
</evidence>
<protein>
    <submittedName>
        <fullName evidence="8">Branched-chain amino acid transport system permease protein</fullName>
    </submittedName>
</protein>
<evidence type="ECO:0000313" key="8">
    <source>
        <dbReference type="EMBL" id="SDX67011.1"/>
    </source>
</evidence>
<feature type="transmembrane region" description="Helical" evidence="7">
    <location>
        <begin position="162"/>
        <end position="181"/>
    </location>
</feature>
<dbReference type="Proteomes" id="UP000199118">
    <property type="component" value="Unassembled WGS sequence"/>
</dbReference>
<dbReference type="InterPro" id="IPR001851">
    <property type="entry name" value="ABC_transp_permease"/>
</dbReference>
<feature type="transmembrane region" description="Helical" evidence="7">
    <location>
        <begin position="84"/>
        <end position="102"/>
    </location>
</feature>
<dbReference type="CDD" id="cd06581">
    <property type="entry name" value="TM_PBP1_LivM_like"/>
    <property type="match status" value="1"/>
</dbReference>
<keyword evidence="5 7" id="KW-0472">Membrane</keyword>
<feature type="transmembrane region" description="Helical" evidence="7">
    <location>
        <begin position="109"/>
        <end position="128"/>
    </location>
</feature>
<keyword evidence="9" id="KW-1185">Reference proteome</keyword>
<evidence type="ECO:0000256" key="1">
    <source>
        <dbReference type="ARBA" id="ARBA00004651"/>
    </source>
</evidence>
<dbReference type="GO" id="GO:0015658">
    <property type="term" value="F:branched-chain amino acid transmembrane transporter activity"/>
    <property type="evidence" value="ECO:0007669"/>
    <property type="project" value="InterPro"/>
</dbReference>
<accession>A0A1H3DKU1</accession>
<evidence type="ECO:0000256" key="4">
    <source>
        <dbReference type="ARBA" id="ARBA00022989"/>
    </source>
</evidence>
<dbReference type="PANTHER" id="PTHR30482:SF20">
    <property type="entry name" value="HIGH-AFFINITY BRANCHED-CHAIN AMINO ACID TRANSPORT SYSTEM PERMEASE PROTEIN LIVM"/>
    <property type="match status" value="1"/>
</dbReference>
<name>A0A1H3DKU1_9RHOB</name>
<gene>
    <name evidence="8" type="ORF">SAMN05444336_10854</name>
</gene>
<keyword evidence="3 7" id="KW-0812">Transmembrane</keyword>
<sequence>MTRAALITLAILAVGFVAAPFLLGGYELNVLMVALLYVILAVGLNLATGYCGQFSFAQGAFYGIGGYTAGILSRDVGTGFWMNLPAGIVVTGLFGLALGLPALRLKGHFLAIVTIAVQTLVYLGLVQWNSLTGGQNGLAVPPIGETTLFGVRLFEVTSLRDLYWVALVMAAVFVFIAWRLVHSRLGREWVAVREDETLAGAVGLNTTFAKLTAFVASAAFAGGAGVLNAHAMQGVTPDDFQIWISCMVVAMMVVGGRGTFMGPILGAIALTILPELTGELARYKMLIFGVLLVVCVTVAPEGALGRIRKARESRDQAASGRAPAKDPSEASA</sequence>
<keyword evidence="4 7" id="KW-1133">Transmembrane helix</keyword>
<proteinExistence type="predicted"/>
<feature type="region of interest" description="Disordered" evidence="6">
    <location>
        <begin position="309"/>
        <end position="332"/>
    </location>
</feature>
<feature type="transmembrane region" description="Helical" evidence="7">
    <location>
        <begin position="28"/>
        <end position="47"/>
    </location>
</feature>
<dbReference type="PANTHER" id="PTHR30482">
    <property type="entry name" value="HIGH-AFFINITY BRANCHED-CHAIN AMINO ACID TRANSPORT SYSTEM PERMEASE"/>
    <property type="match status" value="1"/>
</dbReference>
<dbReference type="InterPro" id="IPR043428">
    <property type="entry name" value="LivM-like"/>
</dbReference>